<accession>A0A433QWP7</accession>
<comment type="caution">
    <text evidence="1">The sequence shown here is derived from an EMBL/GenBank/DDBJ whole genome shotgun (WGS) entry which is preliminary data.</text>
</comment>
<dbReference type="EMBL" id="RBNJ01000638">
    <property type="protein sequence ID" value="RUS34241.1"/>
    <property type="molecule type" value="Genomic_DNA"/>
</dbReference>
<name>A0A433QWP7_9FUNG</name>
<organism evidence="1 2">
    <name type="scientific">Jimgerdemannia flammicorona</name>
    <dbReference type="NCBI Taxonomy" id="994334"/>
    <lineage>
        <taxon>Eukaryota</taxon>
        <taxon>Fungi</taxon>
        <taxon>Fungi incertae sedis</taxon>
        <taxon>Mucoromycota</taxon>
        <taxon>Mucoromycotina</taxon>
        <taxon>Endogonomycetes</taxon>
        <taxon>Endogonales</taxon>
        <taxon>Endogonaceae</taxon>
        <taxon>Jimgerdemannia</taxon>
    </lineage>
</organism>
<dbReference type="AlphaFoldDB" id="A0A433QWP7"/>
<keyword evidence="2" id="KW-1185">Reference proteome</keyword>
<evidence type="ECO:0000313" key="1">
    <source>
        <dbReference type="EMBL" id="RUS34241.1"/>
    </source>
</evidence>
<proteinExistence type="predicted"/>
<gene>
    <name evidence="1" type="ORF">BC938DRAFT_481670</name>
</gene>
<sequence>MVRSCALDARLESRFMRSSVERDGCGAGGSLRVEVEEAKPSVGVVRRSGELGGGVEDPFVGVLAERSEGLEARFPRGLVKGKRAGLSVCVLGVEETRVRGGVLTNDEWLREIESLIFWTERAILAVLLGVESKRFDELLDDTRLGRGMREGCGVKNTCTGRTWRSS</sequence>
<evidence type="ECO:0000313" key="2">
    <source>
        <dbReference type="Proteomes" id="UP000274822"/>
    </source>
</evidence>
<dbReference type="Proteomes" id="UP000274822">
    <property type="component" value="Unassembled WGS sequence"/>
</dbReference>
<reference evidence="1 2" key="1">
    <citation type="journal article" date="2018" name="New Phytol.">
        <title>Phylogenomics of Endogonaceae and evolution of mycorrhizas within Mucoromycota.</title>
        <authorList>
            <person name="Chang Y."/>
            <person name="Desiro A."/>
            <person name="Na H."/>
            <person name="Sandor L."/>
            <person name="Lipzen A."/>
            <person name="Clum A."/>
            <person name="Barry K."/>
            <person name="Grigoriev I.V."/>
            <person name="Martin F.M."/>
            <person name="Stajich J.E."/>
            <person name="Smith M.E."/>
            <person name="Bonito G."/>
            <person name="Spatafora J.W."/>
        </authorList>
    </citation>
    <scope>NUCLEOTIDE SEQUENCE [LARGE SCALE GENOMIC DNA]</scope>
    <source>
        <strain evidence="1 2">AD002</strain>
    </source>
</reference>
<protein>
    <submittedName>
        <fullName evidence="1">Uncharacterized protein</fullName>
    </submittedName>
</protein>